<accession>A0A6B2JVR4</accession>
<sequence>MSDLFLYGTLRDAALFDAVAGEGPGTTRPATLPGWAAERAEGVDLPVLVERAGAEVEGVLAEGLSEAQRARLDAYELPWGYSLGTVEVEAGQGPRRAEVYLPPADQLSSGEAWSLAHWQEGDGPRSRLAAGEIERNDPRLSPEELRAQWRMMEVRADARLRAAAGGPATVRHAPAEGDFSVRPTRPLTGGFFKFAGLELEHRRFDGGRETQIPREVFTGVDAALVLPWDPETRLVLMVEQFRPGPAWRGDPNPWVLEPVAGIIDPGETPEASARREAVEEAGITIGKMEKAFGYYCSPGTNTDFFHCFLGETRLEKEDVWYGGLDEEGEDIRVHVMSLERALGLLATGEINVGPLVALLLALQQRTA</sequence>
<dbReference type="InterPro" id="IPR004385">
    <property type="entry name" value="NDP_pyrophosphatase"/>
</dbReference>
<reference evidence="16 17" key="1">
    <citation type="submission" date="2020-02" db="EMBL/GenBank/DDBJ databases">
        <title>Pseudoroseicyclus tamarix, sp. nov., isolated from offshore sediment of a Tamarix chinensis forest.</title>
        <authorList>
            <person name="Gai Y."/>
        </authorList>
    </citation>
    <scope>NUCLEOTIDE SEQUENCE [LARGE SCALE GENOMIC DNA]</scope>
    <source>
        <strain evidence="16 17">CLL3-39</strain>
    </source>
</reference>
<evidence type="ECO:0000256" key="1">
    <source>
        <dbReference type="ARBA" id="ARBA00001946"/>
    </source>
</evidence>
<evidence type="ECO:0000256" key="3">
    <source>
        <dbReference type="ARBA" id="ARBA00012453"/>
    </source>
</evidence>
<evidence type="ECO:0000259" key="15">
    <source>
        <dbReference type="PROSITE" id="PS51462"/>
    </source>
</evidence>
<comment type="caution">
    <text evidence="16">The sequence shown here is derived from an EMBL/GenBank/DDBJ whole genome shotgun (WGS) entry which is preliminary data.</text>
</comment>
<dbReference type="AlphaFoldDB" id="A0A6B2JVR4"/>
<evidence type="ECO:0000256" key="5">
    <source>
        <dbReference type="ARBA" id="ARBA00022723"/>
    </source>
</evidence>
<feature type="binding site" evidence="13">
    <location>
        <position position="276"/>
    </location>
    <ligand>
        <name>Mg(2+)</name>
        <dbReference type="ChEBI" id="CHEBI:18420"/>
        <label>1</label>
    </ligand>
</feature>
<dbReference type="InterPro" id="IPR000086">
    <property type="entry name" value="NUDIX_hydrolase_dom"/>
</dbReference>
<evidence type="ECO:0000256" key="11">
    <source>
        <dbReference type="ARBA" id="ARBA00033056"/>
    </source>
</evidence>
<dbReference type="CDD" id="cd06661">
    <property type="entry name" value="GGCT_like"/>
    <property type="match status" value="1"/>
</dbReference>
<evidence type="ECO:0000256" key="14">
    <source>
        <dbReference type="PIRSR" id="PIRSR604385-3"/>
    </source>
</evidence>
<dbReference type="GO" id="GO:0005829">
    <property type="term" value="C:cytosol"/>
    <property type="evidence" value="ECO:0007669"/>
    <property type="project" value="TreeGrafter"/>
</dbReference>
<evidence type="ECO:0000256" key="8">
    <source>
        <dbReference type="ARBA" id="ARBA00025164"/>
    </source>
</evidence>
<dbReference type="PANTHER" id="PTHR11839:SF5">
    <property type="entry name" value="ADP-RIBOSE PYROPHOSPHATASE"/>
    <property type="match status" value="1"/>
</dbReference>
<dbReference type="InterPro" id="IPR036568">
    <property type="entry name" value="GGCT-like_sf"/>
</dbReference>
<keyword evidence="7 13" id="KW-0460">Magnesium</keyword>
<evidence type="ECO:0000256" key="2">
    <source>
        <dbReference type="ARBA" id="ARBA00007482"/>
    </source>
</evidence>
<dbReference type="Pfam" id="PF00293">
    <property type="entry name" value="NUDIX"/>
    <property type="match status" value="1"/>
</dbReference>
<dbReference type="GO" id="GO:0047631">
    <property type="term" value="F:ADP-ribose diphosphatase activity"/>
    <property type="evidence" value="ECO:0007669"/>
    <property type="project" value="UniProtKB-EC"/>
</dbReference>
<dbReference type="EMBL" id="JAAGAB010000002">
    <property type="protein sequence ID" value="NDV00739.1"/>
    <property type="molecule type" value="Genomic_DNA"/>
</dbReference>
<feature type="domain" description="Nudix hydrolase" evidence="15">
    <location>
        <begin position="218"/>
        <end position="358"/>
    </location>
</feature>
<dbReference type="GO" id="GO:0019693">
    <property type="term" value="P:ribose phosphate metabolic process"/>
    <property type="evidence" value="ECO:0007669"/>
    <property type="project" value="TreeGrafter"/>
</dbReference>
<protein>
    <recommendedName>
        <fullName evidence="4">ADP-ribose pyrophosphatase</fullName>
        <ecNumber evidence="3">3.6.1.13</ecNumber>
    </recommendedName>
    <alternativeName>
        <fullName evidence="9">ADP-ribose diphosphatase</fullName>
    </alternativeName>
    <alternativeName>
        <fullName evidence="11">ADP-ribose phosphohydrolase</fullName>
    </alternativeName>
    <alternativeName>
        <fullName evidence="10">Adenosine diphosphoribose pyrophosphatase</fullName>
    </alternativeName>
</protein>
<dbReference type="InterPro" id="IPR009288">
    <property type="entry name" value="AIG2-like_dom"/>
</dbReference>
<dbReference type="RefSeq" id="WP_163891510.1">
    <property type="nucleotide sequence ID" value="NZ_JAAFYS010000002.1"/>
</dbReference>
<dbReference type="GO" id="GO:0019144">
    <property type="term" value="F:ADP-sugar diphosphatase activity"/>
    <property type="evidence" value="ECO:0007669"/>
    <property type="project" value="TreeGrafter"/>
</dbReference>
<name>A0A6B2JVR4_9RHOB</name>
<organism evidence="16 17">
    <name type="scientific">Pseudoroseicyclus tamaricis</name>
    <dbReference type="NCBI Taxonomy" id="2705421"/>
    <lineage>
        <taxon>Bacteria</taxon>
        <taxon>Pseudomonadati</taxon>
        <taxon>Pseudomonadota</taxon>
        <taxon>Alphaproteobacteria</taxon>
        <taxon>Rhodobacterales</taxon>
        <taxon>Paracoccaceae</taxon>
        <taxon>Pseudoroseicyclus</taxon>
    </lineage>
</organism>
<dbReference type="Gene3D" id="3.90.79.10">
    <property type="entry name" value="Nucleoside Triphosphate Pyrophosphohydrolase"/>
    <property type="match status" value="1"/>
</dbReference>
<feature type="binding site" evidence="13">
    <location>
        <position position="260"/>
    </location>
    <ligand>
        <name>Mg(2+)</name>
        <dbReference type="ChEBI" id="CHEBI:18420"/>
        <label>1</label>
    </ligand>
</feature>
<dbReference type="PROSITE" id="PS51462">
    <property type="entry name" value="NUDIX"/>
    <property type="match status" value="1"/>
</dbReference>
<evidence type="ECO:0000256" key="6">
    <source>
        <dbReference type="ARBA" id="ARBA00022801"/>
    </source>
</evidence>
<evidence type="ECO:0000313" key="16">
    <source>
        <dbReference type="EMBL" id="NDV00739.1"/>
    </source>
</evidence>
<comment type="function">
    <text evidence="8">Acts on ADP-mannose and ADP-glucose as well as ADP-ribose. Prevents glycogen biosynthesis. The reaction catalyzed by this enzyme is a limiting step of the gluconeogenic process.</text>
</comment>
<evidence type="ECO:0000256" key="12">
    <source>
        <dbReference type="ARBA" id="ARBA00049546"/>
    </source>
</evidence>
<dbReference type="SUPFAM" id="SSF110857">
    <property type="entry name" value="Gamma-glutamyl cyclotransferase-like"/>
    <property type="match status" value="1"/>
</dbReference>
<evidence type="ECO:0000256" key="9">
    <source>
        <dbReference type="ARBA" id="ARBA00030162"/>
    </source>
</evidence>
<keyword evidence="6" id="KW-0378">Hydrolase</keyword>
<dbReference type="Pfam" id="PF06094">
    <property type="entry name" value="GGACT"/>
    <property type="match status" value="1"/>
</dbReference>
<feature type="binding site" evidence="13">
    <location>
        <position position="280"/>
    </location>
    <ligand>
        <name>Mg(2+)</name>
        <dbReference type="ChEBI" id="CHEBI:18420"/>
        <label>1</label>
    </ligand>
</feature>
<dbReference type="InterPro" id="IPR013024">
    <property type="entry name" value="GGCT-like"/>
</dbReference>
<evidence type="ECO:0000256" key="7">
    <source>
        <dbReference type="ARBA" id="ARBA00022842"/>
    </source>
</evidence>
<evidence type="ECO:0000313" key="17">
    <source>
        <dbReference type="Proteomes" id="UP000474757"/>
    </source>
</evidence>
<comment type="similarity">
    <text evidence="2">Belongs to the Nudix hydrolase family. NudF subfamily.</text>
</comment>
<comment type="catalytic activity">
    <reaction evidence="12">
        <text>ADP-D-ribose + H2O = D-ribose 5-phosphate + AMP + 2 H(+)</text>
        <dbReference type="Rhea" id="RHEA:10412"/>
        <dbReference type="ChEBI" id="CHEBI:15377"/>
        <dbReference type="ChEBI" id="CHEBI:15378"/>
        <dbReference type="ChEBI" id="CHEBI:57967"/>
        <dbReference type="ChEBI" id="CHEBI:78346"/>
        <dbReference type="ChEBI" id="CHEBI:456215"/>
        <dbReference type="EC" id="3.6.1.13"/>
    </reaction>
</comment>
<dbReference type="Gene3D" id="3.10.490.10">
    <property type="entry name" value="Gamma-glutamyl cyclotransferase-like"/>
    <property type="match status" value="1"/>
</dbReference>
<dbReference type="InterPro" id="IPR015797">
    <property type="entry name" value="NUDIX_hydrolase-like_dom_sf"/>
</dbReference>
<proteinExistence type="inferred from homology"/>
<evidence type="ECO:0000256" key="10">
    <source>
        <dbReference type="ARBA" id="ARBA00030308"/>
    </source>
</evidence>
<comment type="cofactor">
    <cofactor evidence="1 13">
        <name>Mg(2+)</name>
        <dbReference type="ChEBI" id="CHEBI:18420"/>
    </cofactor>
</comment>
<dbReference type="PANTHER" id="PTHR11839">
    <property type="entry name" value="UDP/ADP-SUGAR PYROPHOSPHATASE"/>
    <property type="match status" value="1"/>
</dbReference>
<keyword evidence="17" id="KW-1185">Reference proteome</keyword>
<evidence type="ECO:0000256" key="13">
    <source>
        <dbReference type="PIRSR" id="PIRSR604385-2"/>
    </source>
</evidence>
<dbReference type="Proteomes" id="UP000474757">
    <property type="component" value="Unassembled WGS sequence"/>
</dbReference>
<feature type="short sequence motif" description="Nudix box" evidence="14">
    <location>
        <begin position="261"/>
        <end position="283"/>
    </location>
</feature>
<evidence type="ECO:0000256" key="4">
    <source>
        <dbReference type="ARBA" id="ARBA00013297"/>
    </source>
</evidence>
<gene>
    <name evidence="16" type="ORF">GZA08_07125</name>
</gene>
<dbReference type="GO" id="GO:0006753">
    <property type="term" value="P:nucleoside phosphate metabolic process"/>
    <property type="evidence" value="ECO:0007669"/>
    <property type="project" value="TreeGrafter"/>
</dbReference>
<keyword evidence="5 13" id="KW-0479">Metal-binding</keyword>
<dbReference type="SUPFAM" id="SSF55811">
    <property type="entry name" value="Nudix"/>
    <property type="match status" value="1"/>
</dbReference>
<dbReference type="GO" id="GO:0046872">
    <property type="term" value="F:metal ion binding"/>
    <property type="evidence" value="ECO:0007669"/>
    <property type="project" value="UniProtKB-KW"/>
</dbReference>
<feature type="binding site" evidence="13">
    <location>
        <position position="329"/>
    </location>
    <ligand>
        <name>Mg(2+)</name>
        <dbReference type="ChEBI" id="CHEBI:18420"/>
        <label>1</label>
    </ligand>
</feature>
<dbReference type="EC" id="3.6.1.13" evidence="3"/>
<dbReference type="NCBIfam" id="TIGR00052">
    <property type="entry name" value="nudix-type nucleoside diphosphatase, YffH/AdpP family"/>
    <property type="match status" value="1"/>
</dbReference>